<evidence type="ECO:0000313" key="1">
    <source>
        <dbReference type="EMBL" id="AIJ09057.1"/>
    </source>
</evidence>
<sequence length="40" mass="4989">MYRSVYRFILLFNFYKLNHNVTMFYWFLLSSPFSAKNESI</sequence>
<dbReference type="EMBL" id="CP006664">
    <property type="protein sequence ID" value="AIJ09057.1"/>
    <property type="molecule type" value="Genomic_DNA"/>
</dbReference>
<reference evidence="1 2" key="1">
    <citation type="journal article" date="2012" name="PLoS ONE">
        <title>Edwardsiella comparative phylogenomics reveal the new intra/inter-species taxonomic relationships, virulence evolution and niche adaptation mechanisms.</title>
        <authorList>
            <person name="Yang M."/>
            <person name="Lv Y."/>
            <person name="Xiao J."/>
            <person name="Wu H."/>
            <person name="Zheng H."/>
            <person name="Liu Q."/>
            <person name="Zhang Y."/>
            <person name="Wang Q."/>
        </authorList>
    </citation>
    <scope>NUCLEOTIDE SEQUENCE [LARGE SCALE GENOMIC DNA]</scope>
    <source>
        <strain evidence="2">080813</strain>
    </source>
</reference>
<dbReference type="KEGG" id="ete:ETEE_2621"/>
<dbReference type="Proteomes" id="UP000028681">
    <property type="component" value="Chromosome"/>
</dbReference>
<dbReference type="AlphaFoldDB" id="A0A076LQW8"/>
<name>A0A076LQW8_9GAMM</name>
<organism evidence="1 2">
    <name type="scientific">Edwardsiella anguillarum ET080813</name>
    <dbReference type="NCBI Taxonomy" id="667120"/>
    <lineage>
        <taxon>Bacteria</taxon>
        <taxon>Pseudomonadati</taxon>
        <taxon>Pseudomonadota</taxon>
        <taxon>Gammaproteobacteria</taxon>
        <taxon>Enterobacterales</taxon>
        <taxon>Hafniaceae</taxon>
        <taxon>Edwardsiella</taxon>
    </lineage>
</organism>
<evidence type="ECO:0000313" key="2">
    <source>
        <dbReference type="Proteomes" id="UP000028681"/>
    </source>
</evidence>
<proteinExistence type="predicted"/>
<gene>
    <name evidence="1" type="ORF">ETEE_2621</name>
</gene>
<accession>A0A076LQW8</accession>
<protein>
    <submittedName>
        <fullName evidence="1">Uncharacterized protein</fullName>
    </submittedName>
</protein>
<dbReference type="HOGENOM" id="CLU_3288779_0_0_6"/>